<dbReference type="AlphaFoldDB" id="A0A399F2R1"/>
<reference evidence="3 4" key="1">
    <citation type="submission" date="2018-08" db="EMBL/GenBank/DDBJ databases">
        <title>Meiothermus luteus KCTC 52599 genome sequencing project.</title>
        <authorList>
            <person name="Da Costa M.S."/>
            <person name="Albuquerque L."/>
            <person name="Raposo P."/>
            <person name="Froufe H.J.C."/>
            <person name="Barroso C.S."/>
            <person name="Egas C."/>
        </authorList>
    </citation>
    <scope>NUCLEOTIDE SEQUENCE [LARGE SCALE GENOMIC DNA]</scope>
    <source>
        <strain evidence="3 4">KCTC 52599</strain>
    </source>
</reference>
<keyword evidence="1 3" id="KW-0378">Hydrolase</keyword>
<dbReference type="CDD" id="cd14791">
    <property type="entry name" value="GH36"/>
    <property type="match status" value="1"/>
</dbReference>
<dbReference type="Pfam" id="PF02065">
    <property type="entry name" value="Melibiase"/>
    <property type="match status" value="1"/>
</dbReference>
<dbReference type="GO" id="GO:0016052">
    <property type="term" value="P:carbohydrate catabolic process"/>
    <property type="evidence" value="ECO:0007669"/>
    <property type="project" value="InterPro"/>
</dbReference>
<name>A0A399F2R1_9DEIN</name>
<dbReference type="SUPFAM" id="SSF51445">
    <property type="entry name" value="(Trans)glycosidases"/>
    <property type="match status" value="1"/>
</dbReference>
<sequence length="482" mass="54622">MRIQGYDFQVQAERTTETLGGYLLEGKAVQIGHPFGRTSFFKHGWQSWSEAAWVSLKESPKPILPPERRPQCDDPAYALSPVHGGSGLGGVEGYDGRMLFLGALRPGARVEADRLHLKGQAEHELQWFLAYGEPLEVLSRYAELLAATLGVRPRQPAPRVWCSWYGYYTHISEARLLQTLAGLQGLPLEVFQVDDGWQQNIGDWEPNDKFPSGMNYLALRAQAQGLTPGLWLAPFIARPSSQLYREHPDWFLRDEAGELVLAGNNWGGYYALDVTLPAVQDWLVALLRTVRGWGFRYLKLDFLFAAALPGKRHLEVPREEAYREALRLVREAVGEDTYLLACGAPVLASLGLVDGLRIGPDVAPYWDNEDRRLYLHDPTGPSAYNALRTSLHRLWLKPLVHTDPDVAFFRSRYNLLTPEQKAVLQDLALVAEFKAISDPPEWLDGEEREQLQAWLLARPTLEQTGFYTFRIDGREVDFSRWL</sequence>
<dbReference type="RefSeq" id="WP_119358927.1">
    <property type="nucleotide sequence ID" value="NZ_QWKZ01000003.1"/>
</dbReference>
<dbReference type="PANTHER" id="PTHR43053:SF3">
    <property type="entry name" value="ALPHA-GALACTOSIDASE C-RELATED"/>
    <property type="match status" value="1"/>
</dbReference>
<dbReference type="InterPro" id="IPR013785">
    <property type="entry name" value="Aldolase_TIM"/>
</dbReference>
<dbReference type="GO" id="GO:0004557">
    <property type="term" value="F:alpha-galactosidase activity"/>
    <property type="evidence" value="ECO:0007669"/>
    <property type="project" value="UniProtKB-EC"/>
</dbReference>
<dbReference type="Gene3D" id="3.20.20.70">
    <property type="entry name" value="Aldolase class I"/>
    <property type="match status" value="1"/>
</dbReference>
<dbReference type="EC" id="3.2.1.22" evidence="3"/>
<dbReference type="EMBL" id="QWKZ01000003">
    <property type="protein sequence ID" value="RIH89966.1"/>
    <property type="molecule type" value="Genomic_DNA"/>
</dbReference>
<accession>A0A399F2R1</accession>
<evidence type="ECO:0000256" key="2">
    <source>
        <dbReference type="ARBA" id="ARBA00023295"/>
    </source>
</evidence>
<proteinExistence type="predicted"/>
<evidence type="ECO:0000313" key="3">
    <source>
        <dbReference type="EMBL" id="RIH89966.1"/>
    </source>
</evidence>
<evidence type="ECO:0000313" key="4">
    <source>
        <dbReference type="Proteomes" id="UP000265800"/>
    </source>
</evidence>
<keyword evidence="2 3" id="KW-0326">Glycosidase</keyword>
<keyword evidence="4" id="KW-1185">Reference proteome</keyword>
<dbReference type="OrthoDB" id="9758822at2"/>
<gene>
    <name evidence="3" type="primary">galA</name>
    <name evidence="3" type="ORF">Mlute_00215</name>
</gene>
<evidence type="ECO:0000256" key="1">
    <source>
        <dbReference type="ARBA" id="ARBA00022801"/>
    </source>
</evidence>
<dbReference type="Proteomes" id="UP000265800">
    <property type="component" value="Unassembled WGS sequence"/>
</dbReference>
<dbReference type="InterPro" id="IPR002252">
    <property type="entry name" value="Glyco_hydro_36"/>
</dbReference>
<dbReference type="InterPro" id="IPR050985">
    <property type="entry name" value="Alpha-glycosidase_related"/>
</dbReference>
<dbReference type="PANTHER" id="PTHR43053">
    <property type="entry name" value="GLYCOSIDASE FAMILY 31"/>
    <property type="match status" value="1"/>
</dbReference>
<organism evidence="3 4">
    <name type="scientific">Meiothermus luteus</name>
    <dbReference type="NCBI Taxonomy" id="2026184"/>
    <lineage>
        <taxon>Bacteria</taxon>
        <taxon>Thermotogati</taxon>
        <taxon>Deinococcota</taxon>
        <taxon>Deinococci</taxon>
        <taxon>Thermales</taxon>
        <taxon>Thermaceae</taxon>
        <taxon>Meiothermus</taxon>
    </lineage>
</organism>
<comment type="caution">
    <text evidence="3">The sequence shown here is derived from an EMBL/GenBank/DDBJ whole genome shotgun (WGS) entry which is preliminary data.</text>
</comment>
<dbReference type="InterPro" id="IPR017853">
    <property type="entry name" value="GH"/>
</dbReference>
<protein>
    <submittedName>
        <fullName evidence="3">Alpha-galactosidase</fullName>
        <ecNumber evidence="3">3.2.1.22</ecNumber>
    </submittedName>
</protein>